<evidence type="ECO:0000259" key="2">
    <source>
        <dbReference type="SMART" id="SM00487"/>
    </source>
</evidence>
<dbReference type="InterPro" id="IPR045572">
    <property type="entry name" value="RE_endonuc_C"/>
</dbReference>
<dbReference type="InterPro" id="IPR006935">
    <property type="entry name" value="Helicase/UvrB_N"/>
</dbReference>
<proteinExistence type="predicted"/>
<dbReference type="SMART" id="SM00487">
    <property type="entry name" value="DEXDc"/>
    <property type="match status" value="1"/>
</dbReference>
<dbReference type="Pfam" id="PF19778">
    <property type="entry name" value="RE_endonuc"/>
    <property type="match status" value="1"/>
</dbReference>
<name>A0A1L0DXQ6_9GAMM</name>
<evidence type="ECO:0000256" key="1">
    <source>
        <dbReference type="SAM" id="MobiDB-lite"/>
    </source>
</evidence>
<dbReference type="OrthoDB" id="9804145at2"/>
<dbReference type="GO" id="GO:0015668">
    <property type="term" value="F:type III site-specific deoxyribonuclease activity"/>
    <property type="evidence" value="ECO:0007669"/>
    <property type="project" value="InterPro"/>
</dbReference>
<gene>
    <name evidence="3" type="ORF">NVI5450_1632</name>
</gene>
<dbReference type="InterPro" id="IPR027417">
    <property type="entry name" value="P-loop_NTPase"/>
</dbReference>
<feature type="region of interest" description="Disordered" evidence="1">
    <location>
        <begin position="517"/>
        <end position="541"/>
    </location>
</feature>
<dbReference type="EMBL" id="FPLD01000051">
    <property type="protein sequence ID" value="SGY94815.1"/>
    <property type="molecule type" value="Genomic_DNA"/>
</dbReference>
<dbReference type="Pfam" id="PF04851">
    <property type="entry name" value="ResIII"/>
    <property type="match status" value="1"/>
</dbReference>
<reference evidence="3 4" key="1">
    <citation type="submission" date="2016-11" db="EMBL/GenBank/DDBJ databases">
        <authorList>
            <person name="Jaros S."/>
            <person name="Januszkiewicz K."/>
            <person name="Wedrychowicz H."/>
        </authorList>
    </citation>
    <scope>NUCLEOTIDE SEQUENCE [LARGE SCALE GENOMIC DNA]</scope>
    <source>
        <strain evidence="3">NVI 5450</strain>
    </source>
</reference>
<dbReference type="InterPro" id="IPR014001">
    <property type="entry name" value="Helicase_ATP-bd"/>
</dbReference>
<dbReference type="RefSeq" id="WP_075518123.1">
    <property type="nucleotide sequence ID" value="NZ_FPLD01000051.1"/>
</dbReference>
<dbReference type="Proteomes" id="UP000183794">
    <property type="component" value="Unassembled WGS sequence"/>
</dbReference>
<dbReference type="Gene3D" id="3.40.50.300">
    <property type="entry name" value="P-loop containing nucleotide triphosphate hydrolases"/>
    <property type="match status" value="2"/>
</dbReference>
<evidence type="ECO:0000313" key="3">
    <source>
        <dbReference type="EMBL" id="SGY94815.1"/>
    </source>
</evidence>
<evidence type="ECO:0000313" key="4">
    <source>
        <dbReference type="Proteomes" id="UP000183794"/>
    </source>
</evidence>
<organism evidence="3 4">
    <name type="scientific">Moritella viscosa</name>
    <dbReference type="NCBI Taxonomy" id="80854"/>
    <lineage>
        <taxon>Bacteria</taxon>
        <taxon>Pseudomonadati</taxon>
        <taxon>Pseudomonadota</taxon>
        <taxon>Gammaproteobacteria</taxon>
        <taxon>Alteromonadales</taxon>
        <taxon>Moritellaceae</taxon>
        <taxon>Moritella</taxon>
    </lineage>
</organism>
<accession>A0A1L0DXQ6</accession>
<dbReference type="SUPFAM" id="SSF52540">
    <property type="entry name" value="P-loop containing nucleoside triphosphate hydrolases"/>
    <property type="match status" value="2"/>
</dbReference>
<sequence>MSEMKIQFNPDLTHQKEAINAVVGVFEGQETFQSNFSVSNAMQADMFERNDGVGVANALSLLPEELYENTRNVQIHSGLAQTENTKQKLPSLDFTIEMETGTGKTYVYLRSAFELHQRYGLTKFIIVVPSVAIKEGVYKSLQMTEDHFRKKYKNVQYDYFVYDSSKREQVRNFATNDYIQIMVINIDAFSKSFTDPEKETKANLIHRTDDRLNGMKPIEFIQSTNPVVIIDEPQSVASTANRKKAIASLNPLCTFRYSATLTENFNMLYKLDSIDAYARKLVKQIEVASLEVQDNHNQAYIKLISVDNKKSPITAKVEIDAQTKTGRLQPRKTITVKSGTDLFQASGGRTVYEGYVINDIYCEEGNEYIDFTSRDGDIELGQAIGKIDEGIYKRLQVTKTIEEHLEKELKFYGLITNGVNRLDHSKALSQKGIKVLSLFFIDKVVNYRGYSNDGVPVQGKFAQWFEEEFIKLAGKKKYRALYPSIWDENEQGKLILNEFALKELASSVHNGYFAQDKKKDASGNPQFAESKLSSKGEGGKTAADESAYNLIMKDKEKLLSMDEKLRFIFSHSALKEGWDNPNVFQICTLNETNSVMKKRQEIGRGLRLAVDQSGERVPYGFEVNTLTVMANESYEQFVAALQKEIEEEEGIKFGSIEQHQFSNIIISGENETKEYLGAKRSEEIYKHFSDKGYIDKKGKILDSLKSDLATNTVSLPDSVTEHSEAILATIEKVSKGLSIKKADERKTSNLRVENDKQIVLGEDFNALWDKIKYKTTYRVDFEVGDLVVACIKEIKASVAVASAKFEYKKVKVAITEAELETYDEKSKIQYYRNRNFKLPDIVTYLESNTNLTRKTVVDILLGLGDKLEAFKNNPQRFIELASEVIRKQMRLSIVNGITYHRIGDEDYYAQELFQEEDIKGYLQDKYAELGVDIHDNDVEDFVKNNNMVKVNRSVYEHVVFDSKTEFLFAKRLEGNDDVKLYAKLPDWFKIDTPLGSYNPDWAILIDKDDGVGEQLYFVVETKSSMFSDDLRASEQAKIDCGTAHFKALSKDKDDQALANPAKFIKADSYDSFEAQIEE</sequence>
<protein>
    <submittedName>
        <fullName evidence="3">Type III restriction-modification system restriction subunit</fullName>
    </submittedName>
</protein>
<dbReference type="GO" id="GO:0005524">
    <property type="term" value="F:ATP binding"/>
    <property type="evidence" value="ECO:0007669"/>
    <property type="project" value="InterPro"/>
</dbReference>
<dbReference type="AlphaFoldDB" id="A0A1L0DXQ6"/>
<feature type="domain" description="Helicase ATP-binding" evidence="2">
    <location>
        <begin position="66"/>
        <end position="285"/>
    </location>
</feature>
<dbReference type="GO" id="GO:0003677">
    <property type="term" value="F:DNA binding"/>
    <property type="evidence" value="ECO:0007669"/>
    <property type="project" value="InterPro"/>
</dbReference>